<feature type="chain" id="PRO_5046899616" evidence="1">
    <location>
        <begin position="21"/>
        <end position="82"/>
    </location>
</feature>
<name>A0ABS9QFN6_9HYPH</name>
<dbReference type="EMBL" id="JAKREW010000012">
    <property type="protein sequence ID" value="MCG7506251.1"/>
    <property type="molecule type" value="Genomic_DNA"/>
</dbReference>
<accession>A0ABS9QFN6</accession>
<dbReference type="InterPro" id="IPR007771">
    <property type="entry name" value="DUF680"/>
</dbReference>
<sequence length="82" mass="8321">MKTLALTAAALLVASGTAFAGSDNFDPYAGSNPHATTVDTGHTASIATHSAALQWLNGGNSTSADKAGQTAIDYRADHFGNR</sequence>
<gene>
    <name evidence="2" type="ORF">L4923_14590</name>
</gene>
<evidence type="ECO:0000313" key="2">
    <source>
        <dbReference type="EMBL" id="MCG7506251.1"/>
    </source>
</evidence>
<keyword evidence="1" id="KW-0732">Signal</keyword>
<organism evidence="2 3">
    <name type="scientific">Mesorhizobium retamae</name>
    <dbReference type="NCBI Taxonomy" id="2912854"/>
    <lineage>
        <taxon>Bacteria</taxon>
        <taxon>Pseudomonadati</taxon>
        <taxon>Pseudomonadota</taxon>
        <taxon>Alphaproteobacteria</taxon>
        <taxon>Hyphomicrobiales</taxon>
        <taxon>Phyllobacteriaceae</taxon>
        <taxon>Mesorhizobium</taxon>
    </lineage>
</organism>
<feature type="signal peptide" evidence="1">
    <location>
        <begin position="1"/>
        <end position="20"/>
    </location>
</feature>
<comment type="caution">
    <text evidence="2">The sequence shown here is derived from an EMBL/GenBank/DDBJ whole genome shotgun (WGS) entry which is preliminary data.</text>
</comment>
<reference evidence="2 3" key="1">
    <citation type="submission" date="2022-02" db="EMBL/GenBank/DDBJ databases">
        <title>Draft genome sequence of Mezorhizobium retamae strain IRAMC:0171 isolated from Retama raetam nodules.</title>
        <authorList>
            <person name="Bengaied R."/>
            <person name="Sbissi I."/>
            <person name="Huber K."/>
            <person name="Ghodbane F."/>
            <person name="Nouioui I."/>
            <person name="Tarhouni M."/>
            <person name="Gtari M."/>
        </authorList>
    </citation>
    <scope>NUCLEOTIDE SEQUENCE [LARGE SCALE GENOMIC DNA]</scope>
    <source>
        <strain evidence="2 3">IRAMC:0171</strain>
    </source>
</reference>
<dbReference type="Proteomes" id="UP001201701">
    <property type="component" value="Unassembled WGS sequence"/>
</dbReference>
<dbReference type="Pfam" id="PF05079">
    <property type="entry name" value="DUF680"/>
    <property type="match status" value="1"/>
</dbReference>
<keyword evidence="3" id="KW-1185">Reference proteome</keyword>
<dbReference type="RefSeq" id="WP_239366226.1">
    <property type="nucleotide sequence ID" value="NZ_JAKREW010000012.1"/>
</dbReference>
<protein>
    <submittedName>
        <fullName evidence="2">DUF680 domain-containing protein</fullName>
    </submittedName>
</protein>
<evidence type="ECO:0000313" key="3">
    <source>
        <dbReference type="Proteomes" id="UP001201701"/>
    </source>
</evidence>
<proteinExistence type="predicted"/>
<evidence type="ECO:0000256" key="1">
    <source>
        <dbReference type="SAM" id="SignalP"/>
    </source>
</evidence>